<dbReference type="EMBL" id="WIXP02000006">
    <property type="protein sequence ID" value="KAF6209076.1"/>
    <property type="molecule type" value="Genomic_DNA"/>
</dbReference>
<protein>
    <submittedName>
        <fullName evidence="2">Uncharacterized protein</fullName>
    </submittedName>
</protein>
<feature type="chain" id="PRO_5035903082" evidence="1">
    <location>
        <begin position="20"/>
        <end position="111"/>
    </location>
</feature>
<proteinExistence type="predicted"/>
<organism evidence="2 3">
    <name type="scientific">Apolygus lucorum</name>
    <name type="common">Small green plant bug</name>
    <name type="synonym">Lygocoris lucorum</name>
    <dbReference type="NCBI Taxonomy" id="248454"/>
    <lineage>
        <taxon>Eukaryota</taxon>
        <taxon>Metazoa</taxon>
        <taxon>Ecdysozoa</taxon>
        <taxon>Arthropoda</taxon>
        <taxon>Hexapoda</taxon>
        <taxon>Insecta</taxon>
        <taxon>Pterygota</taxon>
        <taxon>Neoptera</taxon>
        <taxon>Paraneoptera</taxon>
        <taxon>Hemiptera</taxon>
        <taxon>Heteroptera</taxon>
        <taxon>Panheteroptera</taxon>
        <taxon>Cimicomorpha</taxon>
        <taxon>Miridae</taxon>
        <taxon>Mirini</taxon>
        <taxon>Apolygus</taxon>
    </lineage>
</organism>
<name>A0A8S9XM13_APOLU</name>
<evidence type="ECO:0000313" key="2">
    <source>
        <dbReference type="EMBL" id="KAF6209076.1"/>
    </source>
</evidence>
<gene>
    <name evidence="2" type="ORF">GE061_014819</name>
</gene>
<evidence type="ECO:0000256" key="1">
    <source>
        <dbReference type="SAM" id="SignalP"/>
    </source>
</evidence>
<accession>A0A8S9XM13</accession>
<keyword evidence="1" id="KW-0732">Signal</keyword>
<evidence type="ECO:0000313" key="3">
    <source>
        <dbReference type="Proteomes" id="UP000466442"/>
    </source>
</evidence>
<dbReference type="AlphaFoldDB" id="A0A8S9XM13"/>
<feature type="signal peptide" evidence="1">
    <location>
        <begin position="1"/>
        <end position="19"/>
    </location>
</feature>
<dbReference type="Proteomes" id="UP000466442">
    <property type="component" value="Unassembled WGS sequence"/>
</dbReference>
<sequence length="111" mass="12600">MATGVVSLLVLVLSFEVRAFLWFPELSKVSHENKQLFFKTASKISPSRHHVLGLTNRGLDSGKTIDFSDLLEEDIFWGIRFGSNLTDEKPICRRMKDSMVDQPMRGENIAT</sequence>
<keyword evidence="3" id="KW-1185">Reference proteome</keyword>
<reference evidence="2" key="1">
    <citation type="journal article" date="2021" name="Mol. Ecol. Resour.">
        <title>Apolygus lucorum genome provides insights into omnivorousness and mesophyll feeding.</title>
        <authorList>
            <person name="Liu Y."/>
            <person name="Liu H."/>
            <person name="Wang H."/>
            <person name="Huang T."/>
            <person name="Liu B."/>
            <person name="Yang B."/>
            <person name="Yin L."/>
            <person name="Li B."/>
            <person name="Zhang Y."/>
            <person name="Zhang S."/>
            <person name="Jiang F."/>
            <person name="Zhang X."/>
            <person name="Ren Y."/>
            <person name="Wang B."/>
            <person name="Wang S."/>
            <person name="Lu Y."/>
            <person name="Wu K."/>
            <person name="Fan W."/>
            <person name="Wang G."/>
        </authorList>
    </citation>
    <scope>NUCLEOTIDE SEQUENCE</scope>
    <source>
        <strain evidence="2">12Hb</strain>
    </source>
</reference>
<comment type="caution">
    <text evidence="2">The sequence shown here is derived from an EMBL/GenBank/DDBJ whole genome shotgun (WGS) entry which is preliminary data.</text>
</comment>